<feature type="coiled-coil region" evidence="1">
    <location>
        <begin position="105"/>
        <end position="132"/>
    </location>
</feature>
<gene>
    <name evidence="2" type="ORF">BDP27DRAFT_148497</name>
</gene>
<comment type="caution">
    <text evidence="2">The sequence shown here is derived from an EMBL/GenBank/DDBJ whole genome shotgun (WGS) entry which is preliminary data.</text>
</comment>
<protein>
    <submittedName>
        <fullName evidence="2">Uncharacterized protein</fullName>
    </submittedName>
</protein>
<keyword evidence="1" id="KW-0175">Coiled coil</keyword>
<dbReference type="EMBL" id="JADNRY010000012">
    <property type="protein sequence ID" value="KAF9074697.1"/>
    <property type="molecule type" value="Genomic_DNA"/>
</dbReference>
<accession>A0A9P5Q5Z1</accession>
<dbReference type="AlphaFoldDB" id="A0A9P5Q5Z1"/>
<proteinExistence type="predicted"/>
<dbReference type="Proteomes" id="UP000772434">
    <property type="component" value="Unassembled WGS sequence"/>
</dbReference>
<sequence length="220" mass="25200">MVDNSRAELIEVQEQRSVLRTKIERLNEDLDAQTQAMKKVSEDFQEKLAKQDKVHAQSLSAEAKRAGVAELGLSELTGELGKQFGNLKLQLELAQATSSLNGRQEAEADVQIKQLHAEVARLREREGSLERRYREGDLVNFSDISSTVTSWLMDVFPKNESEKELVNSLIKFSQDLHEKEMVAKENELRRVCLILPYRLLLDITCYFLARQHKYYTSAKS</sequence>
<evidence type="ECO:0000256" key="1">
    <source>
        <dbReference type="SAM" id="Coils"/>
    </source>
</evidence>
<evidence type="ECO:0000313" key="3">
    <source>
        <dbReference type="Proteomes" id="UP000772434"/>
    </source>
</evidence>
<evidence type="ECO:0000313" key="2">
    <source>
        <dbReference type="EMBL" id="KAF9074697.1"/>
    </source>
</evidence>
<reference evidence="2" key="1">
    <citation type="submission" date="2020-11" db="EMBL/GenBank/DDBJ databases">
        <authorList>
            <consortium name="DOE Joint Genome Institute"/>
            <person name="Ahrendt S."/>
            <person name="Riley R."/>
            <person name="Andreopoulos W."/>
            <person name="Labutti K."/>
            <person name="Pangilinan J."/>
            <person name="Ruiz-Duenas F.J."/>
            <person name="Barrasa J.M."/>
            <person name="Sanchez-Garcia M."/>
            <person name="Camarero S."/>
            <person name="Miyauchi S."/>
            <person name="Serrano A."/>
            <person name="Linde D."/>
            <person name="Babiker R."/>
            <person name="Drula E."/>
            <person name="Ayuso-Fernandez I."/>
            <person name="Pacheco R."/>
            <person name="Padilla G."/>
            <person name="Ferreira P."/>
            <person name="Barriuso J."/>
            <person name="Kellner H."/>
            <person name="Castanera R."/>
            <person name="Alfaro M."/>
            <person name="Ramirez L."/>
            <person name="Pisabarro A.G."/>
            <person name="Kuo A."/>
            <person name="Tritt A."/>
            <person name="Lipzen A."/>
            <person name="He G."/>
            <person name="Yan M."/>
            <person name="Ng V."/>
            <person name="Cullen D."/>
            <person name="Martin F."/>
            <person name="Rosso M.-N."/>
            <person name="Henrissat B."/>
            <person name="Hibbett D."/>
            <person name="Martinez A.T."/>
            <person name="Grigoriev I.V."/>
        </authorList>
    </citation>
    <scope>NUCLEOTIDE SEQUENCE</scope>
    <source>
        <strain evidence="2">AH 40177</strain>
    </source>
</reference>
<keyword evidence="3" id="KW-1185">Reference proteome</keyword>
<name>A0A9P5Q5Z1_9AGAR</name>
<dbReference type="OrthoDB" id="3246510at2759"/>
<feature type="coiled-coil region" evidence="1">
    <location>
        <begin position="9"/>
        <end position="43"/>
    </location>
</feature>
<organism evidence="2 3">
    <name type="scientific">Rhodocollybia butyracea</name>
    <dbReference type="NCBI Taxonomy" id="206335"/>
    <lineage>
        <taxon>Eukaryota</taxon>
        <taxon>Fungi</taxon>
        <taxon>Dikarya</taxon>
        <taxon>Basidiomycota</taxon>
        <taxon>Agaricomycotina</taxon>
        <taxon>Agaricomycetes</taxon>
        <taxon>Agaricomycetidae</taxon>
        <taxon>Agaricales</taxon>
        <taxon>Marasmiineae</taxon>
        <taxon>Omphalotaceae</taxon>
        <taxon>Rhodocollybia</taxon>
    </lineage>
</organism>